<keyword evidence="2" id="KW-1185">Reference proteome</keyword>
<protein>
    <submittedName>
        <fullName evidence="1">DUF2793 domain-containing protein</fullName>
    </submittedName>
</protein>
<evidence type="ECO:0000313" key="1">
    <source>
        <dbReference type="EMBL" id="TNV17727.1"/>
    </source>
</evidence>
<dbReference type="InterPro" id="IPR021251">
    <property type="entry name" value="DUF2793"/>
</dbReference>
<accession>A0ABY2YAI4</accession>
<reference evidence="1 2" key="1">
    <citation type="submission" date="2019-06" db="EMBL/GenBank/DDBJ databases">
        <title>Ochrobactrum cricket sp.nov., isolated from the insect Teleogryllus occipitalis living in deserted cropland.</title>
        <authorList>
            <person name="Hu M."/>
        </authorList>
    </citation>
    <scope>NUCLEOTIDE SEQUENCE [LARGE SCALE GENOMIC DNA]</scope>
    <source>
        <strain evidence="1 2">LCB8</strain>
    </source>
</reference>
<sequence>MDRVNGTDWVDIGGGRRGFRSQNAAAGVSGTEVTDKILNDIQEEICAVIEKAGFDLDPENQQQLWEALLQIAAPGFANRSPWMPIVSMTVTSPPVNPQLGDAYVIPANATGDWAGHSQKIAEWSGAVWRIFTPKNGHGVGLPDGRVFQRIGGVYAEWLASREWVGGYATVIEAIAGILQNRIISPYTLAAVLKDRFGDNQERLSTSTNPVFPEVLNATGKLAISVSGLSVSVSAGQSWMHRGVYRYSSDDYSSAQRTFAVVNNKEYHLRWTPSNGFALKDLSDVTYNPTATQSYNAIFDTLYDDMLCASVTVTGGVATVTSLVNKAELRGRATLSGAANILTTGNGNDGIRYRAQWSLQWSRVPFYSVSGSTANTGGVELHGYANQIEILAATRHIVEAQVTSDYNAVIDGVASGILYMSAFA</sequence>
<dbReference type="RefSeq" id="WP_140024257.1">
    <property type="nucleotide sequence ID" value="NZ_JBHUFG010000007.1"/>
</dbReference>
<dbReference type="Pfam" id="PF10983">
    <property type="entry name" value="DUF2793"/>
    <property type="match status" value="1"/>
</dbReference>
<gene>
    <name evidence="1" type="ORF">FIC94_06005</name>
</gene>
<comment type="caution">
    <text evidence="1">The sequence shown here is derived from an EMBL/GenBank/DDBJ whole genome shotgun (WGS) entry which is preliminary data.</text>
</comment>
<dbReference type="Proteomes" id="UP000312784">
    <property type="component" value="Unassembled WGS sequence"/>
</dbReference>
<dbReference type="EMBL" id="VEWL01000002">
    <property type="protein sequence ID" value="TNV17727.1"/>
    <property type="molecule type" value="Genomic_DNA"/>
</dbReference>
<name>A0ABY2YAI4_9HYPH</name>
<organism evidence="1 2">
    <name type="scientific">Ochrobactrum teleogrylli</name>
    <dbReference type="NCBI Taxonomy" id="2479765"/>
    <lineage>
        <taxon>Bacteria</taxon>
        <taxon>Pseudomonadati</taxon>
        <taxon>Pseudomonadota</taxon>
        <taxon>Alphaproteobacteria</taxon>
        <taxon>Hyphomicrobiales</taxon>
        <taxon>Brucellaceae</taxon>
        <taxon>Brucella/Ochrobactrum group</taxon>
        <taxon>Ochrobactrum</taxon>
    </lineage>
</organism>
<evidence type="ECO:0000313" key="2">
    <source>
        <dbReference type="Proteomes" id="UP000312784"/>
    </source>
</evidence>
<proteinExistence type="predicted"/>